<dbReference type="InterPro" id="IPR006311">
    <property type="entry name" value="TAT_signal"/>
</dbReference>
<feature type="domain" description="Plastocyanin-like" evidence="4">
    <location>
        <begin position="218"/>
        <end position="329"/>
    </location>
</feature>
<evidence type="ECO:0000256" key="3">
    <source>
        <dbReference type="SAM" id="MobiDB-lite"/>
    </source>
</evidence>
<dbReference type="InterPro" id="IPR045087">
    <property type="entry name" value="Cu-oxidase_fam"/>
</dbReference>
<keyword evidence="7" id="KW-1185">Reference proteome</keyword>
<comment type="caution">
    <text evidence="6">The sequence shown here is derived from an EMBL/GenBank/DDBJ whole genome shotgun (WGS) entry which is preliminary data.</text>
</comment>
<evidence type="ECO:0000256" key="2">
    <source>
        <dbReference type="ARBA" id="ARBA00023002"/>
    </source>
</evidence>
<dbReference type="Pfam" id="PF07731">
    <property type="entry name" value="Cu-oxidase_2"/>
    <property type="match status" value="1"/>
</dbReference>
<proteinExistence type="predicted"/>
<evidence type="ECO:0000259" key="5">
    <source>
        <dbReference type="Pfam" id="PF07732"/>
    </source>
</evidence>
<dbReference type="Proteomes" id="UP000294901">
    <property type="component" value="Unassembled WGS sequence"/>
</dbReference>
<evidence type="ECO:0000313" key="7">
    <source>
        <dbReference type="Proteomes" id="UP000294901"/>
    </source>
</evidence>
<accession>A0A4R6JZ29</accession>
<dbReference type="InterPro" id="IPR011707">
    <property type="entry name" value="Cu-oxidase-like_N"/>
</dbReference>
<dbReference type="PANTHER" id="PTHR11709">
    <property type="entry name" value="MULTI-COPPER OXIDASE"/>
    <property type="match status" value="1"/>
</dbReference>
<organism evidence="6 7">
    <name type="scientific">Paractinoplanes brasiliensis</name>
    <dbReference type="NCBI Taxonomy" id="52695"/>
    <lineage>
        <taxon>Bacteria</taxon>
        <taxon>Bacillati</taxon>
        <taxon>Actinomycetota</taxon>
        <taxon>Actinomycetes</taxon>
        <taxon>Micromonosporales</taxon>
        <taxon>Micromonosporaceae</taxon>
        <taxon>Paractinoplanes</taxon>
    </lineage>
</organism>
<name>A0A4R6JZ29_9ACTN</name>
<dbReference type="PROSITE" id="PS00080">
    <property type="entry name" value="MULTICOPPER_OXIDASE2"/>
    <property type="match status" value="1"/>
</dbReference>
<dbReference type="PANTHER" id="PTHR11709:SF486">
    <property type="entry name" value="MULTICOPPER OXIDASE"/>
    <property type="match status" value="1"/>
</dbReference>
<dbReference type="InterPro" id="IPR008972">
    <property type="entry name" value="Cupredoxin"/>
</dbReference>
<reference evidence="6 7" key="1">
    <citation type="submission" date="2019-03" db="EMBL/GenBank/DDBJ databases">
        <title>Sequencing the genomes of 1000 actinobacteria strains.</title>
        <authorList>
            <person name="Klenk H.-P."/>
        </authorList>
    </citation>
    <scope>NUCLEOTIDE SEQUENCE [LARGE SCALE GENOMIC DNA]</scope>
    <source>
        <strain evidence="6 7">DSM 43805</strain>
    </source>
</reference>
<dbReference type="EMBL" id="SNWR01000001">
    <property type="protein sequence ID" value="TDO42153.1"/>
    <property type="molecule type" value="Genomic_DNA"/>
</dbReference>
<protein>
    <submittedName>
        <fullName evidence="6">Multicopper oxidase</fullName>
    </submittedName>
</protein>
<feature type="domain" description="Plastocyanin-like" evidence="5">
    <location>
        <begin position="95"/>
        <end position="204"/>
    </location>
</feature>
<dbReference type="AlphaFoldDB" id="A0A4R6JZ29"/>
<gene>
    <name evidence="6" type="ORF">C8E87_5917</name>
</gene>
<evidence type="ECO:0000313" key="6">
    <source>
        <dbReference type="EMBL" id="TDO42153.1"/>
    </source>
</evidence>
<feature type="region of interest" description="Disordered" evidence="3">
    <location>
        <begin position="355"/>
        <end position="395"/>
    </location>
</feature>
<sequence length="395" mass="42094">MKDDNVVRPARRWSWGRREAGGEAVTAETPERLRRRSLLAAAGVLGLTGGAVTVATTTRSQPASAAEGVTKRITIYAVALPGNQFGYGLTPETASIPGPVLEMYEGDTLEITLVNTTNQRLSIHPHGVDYSTESDGAPFNNSFNAPGETRKYVWRSHEMTAAAGRRFTPGSAGYWHYHDHAMGTDHGTAGLIKGLYGALVVRRRGDILPDKQFTVVFNDMQINNKAAPNTPMFEANLGQRVEWIAIGHGNFFHTFHLHAHRWADNRTGYLEGPSDPSPVVDNKDLNPGNSFGFQVVAGEAVGPGAWMYHCHVQSHSDTGMAGIFLVRNADGTMPPGAQEAIDRFNGHQHTAAAAASAAAGSRAAGEGKTSLPAAPESQAGGADRTQTHVHGGTGS</sequence>
<evidence type="ECO:0000256" key="1">
    <source>
        <dbReference type="ARBA" id="ARBA00022723"/>
    </source>
</evidence>
<dbReference type="GO" id="GO:0016491">
    <property type="term" value="F:oxidoreductase activity"/>
    <property type="evidence" value="ECO:0007669"/>
    <property type="project" value="UniProtKB-KW"/>
</dbReference>
<keyword evidence="2" id="KW-0560">Oxidoreductase</keyword>
<dbReference type="PROSITE" id="PS51318">
    <property type="entry name" value="TAT"/>
    <property type="match status" value="1"/>
</dbReference>
<dbReference type="InterPro" id="IPR002355">
    <property type="entry name" value="Cu_oxidase_Cu_BS"/>
</dbReference>
<dbReference type="InterPro" id="IPR011706">
    <property type="entry name" value="Cu-oxidase_C"/>
</dbReference>
<feature type="compositionally biased region" description="Low complexity" evidence="3">
    <location>
        <begin position="355"/>
        <end position="364"/>
    </location>
</feature>
<dbReference type="Gene3D" id="2.60.40.420">
    <property type="entry name" value="Cupredoxins - blue copper proteins"/>
    <property type="match status" value="2"/>
</dbReference>
<keyword evidence="1" id="KW-0479">Metal-binding</keyword>
<dbReference type="Pfam" id="PF07732">
    <property type="entry name" value="Cu-oxidase_3"/>
    <property type="match status" value="1"/>
</dbReference>
<dbReference type="SUPFAM" id="SSF49503">
    <property type="entry name" value="Cupredoxins"/>
    <property type="match status" value="2"/>
</dbReference>
<dbReference type="GO" id="GO:0005507">
    <property type="term" value="F:copper ion binding"/>
    <property type="evidence" value="ECO:0007669"/>
    <property type="project" value="InterPro"/>
</dbReference>
<evidence type="ECO:0000259" key="4">
    <source>
        <dbReference type="Pfam" id="PF07731"/>
    </source>
</evidence>
<dbReference type="OrthoDB" id="345021at2"/>